<comment type="caution">
    <text evidence="5">The sequence shown here is derived from an EMBL/GenBank/DDBJ whole genome shotgun (WGS) entry which is preliminary data.</text>
</comment>
<dbReference type="PANTHER" id="PTHR47510">
    <property type="entry name" value="REVERSE TRANSCRIPTASE DOMAIN-CONTAINING PROTEIN"/>
    <property type="match status" value="1"/>
</dbReference>
<dbReference type="EC" id="3.1.26.4" evidence="2"/>
<dbReference type="SUPFAM" id="SSF56672">
    <property type="entry name" value="DNA/RNA polymerases"/>
    <property type="match status" value="1"/>
</dbReference>
<evidence type="ECO:0000313" key="5">
    <source>
        <dbReference type="EMBL" id="KAK3528816.1"/>
    </source>
</evidence>
<feature type="domain" description="Reverse transcriptase" evidence="4">
    <location>
        <begin position="129"/>
        <end position="406"/>
    </location>
</feature>
<dbReference type="Proteomes" id="UP001274896">
    <property type="component" value="Unassembled WGS sequence"/>
</dbReference>
<comment type="similarity">
    <text evidence="1">Belongs to the beta type-B retroviral polymerase family. HERV class-II K(HML-2) pol subfamily.</text>
</comment>
<keyword evidence="3" id="KW-0175">Coiled coil</keyword>
<organism evidence="5 6">
    <name type="scientific">Hemibagrus guttatus</name>
    <dbReference type="NCBI Taxonomy" id="175788"/>
    <lineage>
        <taxon>Eukaryota</taxon>
        <taxon>Metazoa</taxon>
        <taxon>Chordata</taxon>
        <taxon>Craniata</taxon>
        <taxon>Vertebrata</taxon>
        <taxon>Euteleostomi</taxon>
        <taxon>Actinopterygii</taxon>
        <taxon>Neopterygii</taxon>
        <taxon>Teleostei</taxon>
        <taxon>Ostariophysi</taxon>
        <taxon>Siluriformes</taxon>
        <taxon>Bagridae</taxon>
        <taxon>Hemibagrus</taxon>
    </lineage>
</organism>
<evidence type="ECO:0000256" key="3">
    <source>
        <dbReference type="SAM" id="Coils"/>
    </source>
</evidence>
<dbReference type="AlphaFoldDB" id="A0AAE0V0X2"/>
<dbReference type="PROSITE" id="PS50878">
    <property type="entry name" value="RT_POL"/>
    <property type="match status" value="1"/>
</dbReference>
<sequence length="548" mass="64267">MVVCRMTLMVCKKKRQKLRQALGGQVLLPDDWETTAEVIRETGRKVLGVSSGRRKEDKETWWWNEEVQDSIQRKRLAKKKWDMNRTEENRQEYKELQRRVKREVSKAKQKAYDELYTRLDTREGEKDLYRLARQRDRDGKDVQQVRVIKDRDGRVLTSEESVQRRWKEYFEELMNEENEREKRVEGVNSVEQKVDKIRKDEVRKALKRMKSGKAVGPDDIPVEVWKCLGEAAVEFLASLFNRVLENLEKAYDRVPREELWYCMRKLGVAEKYVRVVQDMYERSRTVVRCAVGQTEEFNVEVGLHQGSALSPFLFAIVMDQLSEEVRQESPWTMMFADDIVIYSETREQVEENLERWRFALERRGMKVSRSKTEYMCVNEREGSGTVRLQGEEVKKVQEFKYLGSTVQSNGECGKEKKIHKRVHMLMQEEYTASVTCYIGKCINDVTVSKTITTCSNQKPWMTAEVHALLKLRDSTFRAGDKEALRTARAKLSRAIKEAKRTHAQRIHGHFQDSRDSRRMWQGIQAITNYKTTPSACDSDASLPDALNL</sequence>
<evidence type="ECO:0000259" key="4">
    <source>
        <dbReference type="PROSITE" id="PS50878"/>
    </source>
</evidence>
<name>A0AAE0V0X2_9TELE</name>
<dbReference type="InterPro" id="IPR043502">
    <property type="entry name" value="DNA/RNA_pol_sf"/>
</dbReference>
<keyword evidence="6" id="KW-1185">Reference proteome</keyword>
<gene>
    <name evidence="5" type="ORF">QTP70_011603</name>
</gene>
<dbReference type="InterPro" id="IPR043128">
    <property type="entry name" value="Rev_trsase/Diguanyl_cyclase"/>
</dbReference>
<evidence type="ECO:0000256" key="1">
    <source>
        <dbReference type="ARBA" id="ARBA00010879"/>
    </source>
</evidence>
<dbReference type="Pfam" id="PF00078">
    <property type="entry name" value="RVT_1"/>
    <property type="match status" value="1"/>
</dbReference>
<evidence type="ECO:0000256" key="2">
    <source>
        <dbReference type="ARBA" id="ARBA00012180"/>
    </source>
</evidence>
<feature type="coiled-coil region" evidence="3">
    <location>
        <begin position="76"/>
        <end position="110"/>
    </location>
</feature>
<proteinExistence type="inferred from homology"/>
<dbReference type="Gene3D" id="3.30.70.270">
    <property type="match status" value="1"/>
</dbReference>
<dbReference type="PANTHER" id="PTHR47510:SF3">
    <property type="entry name" value="ENDO_EXONUCLEASE_PHOSPHATASE DOMAIN-CONTAINING PROTEIN"/>
    <property type="match status" value="1"/>
</dbReference>
<reference evidence="5" key="1">
    <citation type="submission" date="2023-06" db="EMBL/GenBank/DDBJ databases">
        <title>Male Hemibagrus guttatus genome.</title>
        <authorList>
            <person name="Bian C."/>
        </authorList>
    </citation>
    <scope>NUCLEOTIDE SEQUENCE</scope>
    <source>
        <strain evidence="5">Male_cb2023</strain>
        <tissue evidence="5">Muscle</tissue>
    </source>
</reference>
<dbReference type="GO" id="GO:0004523">
    <property type="term" value="F:RNA-DNA hybrid ribonuclease activity"/>
    <property type="evidence" value="ECO:0007669"/>
    <property type="project" value="UniProtKB-EC"/>
</dbReference>
<accession>A0AAE0V0X2</accession>
<dbReference type="InterPro" id="IPR000477">
    <property type="entry name" value="RT_dom"/>
</dbReference>
<protein>
    <recommendedName>
        <fullName evidence="2">ribonuclease H</fullName>
        <ecNumber evidence="2">3.1.26.4</ecNumber>
    </recommendedName>
</protein>
<evidence type="ECO:0000313" key="6">
    <source>
        <dbReference type="Proteomes" id="UP001274896"/>
    </source>
</evidence>
<dbReference type="EMBL" id="JAUCMX010000012">
    <property type="protein sequence ID" value="KAK3528816.1"/>
    <property type="molecule type" value="Genomic_DNA"/>
</dbReference>